<evidence type="ECO:0000313" key="1">
    <source>
        <dbReference type="EMBL" id="KAF5820622.1"/>
    </source>
</evidence>
<accession>A0A9K3JSV1</accession>
<sequence>MWFIKNPCAIRSNKIRHMRGIIRRVIRCGMTVHRGHRLIKGWLPTRPGGAVPTSEVCWAR</sequence>
<reference evidence="1" key="2">
    <citation type="submission" date="2020-06" db="EMBL/GenBank/DDBJ databases">
        <title>Helianthus annuus Genome sequencing and assembly Release 2.</title>
        <authorList>
            <person name="Gouzy J."/>
            <person name="Langlade N."/>
            <person name="Munos S."/>
        </authorList>
    </citation>
    <scope>NUCLEOTIDE SEQUENCE</scope>
    <source>
        <tissue evidence="1">Leaves</tissue>
    </source>
</reference>
<organism evidence="1 2">
    <name type="scientific">Helianthus annuus</name>
    <name type="common">Common sunflower</name>
    <dbReference type="NCBI Taxonomy" id="4232"/>
    <lineage>
        <taxon>Eukaryota</taxon>
        <taxon>Viridiplantae</taxon>
        <taxon>Streptophyta</taxon>
        <taxon>Embryophyta</taxon>
        <taxon>Tracheophyta</taxon>
        <taxon>Spermatophyta</taxon>
        <taxon>Magnoliopsida</taxon>
        <taxon>eudicotyledons</taxon>
        <taxon>Gunneridae</taxon>
        <taxon>Pentapetalae</taxon>
        <taxon>asterids</taxon>
        <taxon>campanulids</taxon>
        <taxon>Asterales</taxon>
        <taxon>Asteraceae</taxon>
        <taxon>Asteroideae</taxon>
        <taxon>Heliantheae alliance</taxon>
        <taxon>Heliantheae</taxon>
        <taxon>Helianthus</taxon>
    </lineage>
</organism>
<proteinExistence type="predicted"/>
<gene>
    <name evidence="1" type="ORF">HanXRQr2_Chr01g0004281</name>
</gene>
<dbReference type="EMBL" id="MNCJ02000316">
    <property type="protein sequence ID" value="KAF5820622.1"/>
    <property type="molecule type" value="Genomic_DNA"/>
</dbReference>
<keyword evidence="2" id="KW-1185">Reference proteome</keyword>
<dbReference type="Proteomes" id="UP000215914">
    <property type="component" value="Unassembled WGS sequence"/>
</dbReference>
<protein>
    <submittedName>
        <fullName evidence="1">Uncharacterized protein</fullName>
    </submittedName>
</protein>
<name>A0A9K3JSV1_HELAN</name>
<dbReference type="AlphaFoldDB" id="A0A9K3JSV1"/>
<reference evidence="1" key="1">
    <citation type="journal article" date="2017" name="Nature">
        <title>The sunflower genome provides insights into oil metabolism, flowering and Asterid evolution.</title>
        <authorList>
            <person name="Badouin H."/>
            <person name="Gouzy J."/>
            <person name="Grassa C.J."/>
            <person name="Murat F."/>
            <person name="Staton S.E."/>
            <person name="Cottret L."/>
            <person name="Lelandais-Briere C."/>
            <person name="Owens G.L."/>
            <person name="Carrere S."/>
            <person name="Mayjonade B."/>
            <person name="Legrand L."/>
            <person name="Gill N."/>
            <person name="Kane N.C."/>
            <person name="Bowers J.E."/>
            <person name="Hubner S."/>
            <person name="Bellec A."/>
            <person name="Berard A."/>
            <person name="Berges H."/>
            <person name="Blanchet N."/>
            <person name="Boniface M.C."/>
            <person name="Brunel D."/>
            <person name="Catrice O."/>
            <person name="Chaidir N."/>
            <person name="Claudel C."/>
            <person name="Donnadieu C."/>
            <person name="Faraut T."/>
            <person name="Fievet G."/>
            <person name="Helmstetter N."/>
            <person name="King M."/>
            <person name="Knapp S.J."/>
            <person name="Lai Z."/>
            <person name="Le Paslier M.C."/>
            <person name="Lippi Y."/>
            <person name="Lorenzon L."/>
            <person name="Mandel J.R."/>
            <person name="Marage G."/>
            <person name="Marchand G."/>
            <person name="Marquand E."/>
            <person name="Bret-Mestries E."/>
            <person name="Morien E."/>
            <person name="Nambeesan S."/>
            <person name="Nguyen T."/>
            <person name="Pegot-Espagnet P."/>
            <person name="Pouilly N."/>
            <person name="Raftis F."/>
            <person name="Sallet E."/>
            <person name="Schiex T."/>
            <person name="Thomas J."/>
            <person name="Vandecasteele C."/>
            <person name="Vares D."/>
            <person name="Vear F."/>
            <person name="Vautrin S."/>
            <person name="Crespi M."/>
            <person name="Mangin B."/>
            <person name="Burke J.M."/>
            <person name="Salse J."/>
            <person name="Munos S."/>
            <person name="Vincourt P."/>
            <person name="Rieseberg L.H."/>
            <person name="Langlade N.B."/>
        </authorList>
    </citation>
    <scope>NUCLEOTIDE SEQUENCE</scope>
    <source>
        <tissue evidence="1">Leaves</tissue>
    </source>
</reference>
<comment type="caution">
    <text evidence="1">The sequence shown here is derived from an EMBL/GenBank/DDBJ whole genome shotgun (WGS) entry which is preliminary data.</text>
</comment>
<evidence type="ECO:0000313" key="2">
    <source>
        <dbReference type="Proteomes" id="UP000215914"/>
    </source>
</evidence>
<dbReference type="Gramene" id="mRNA:HanXRQr2_Chr01g0004281">
    <property type="protein sequence ID" value="CDS:HanXRQr2_Chr01g0004281.1"/>
    <property type="gene ID" value="HanXRQr2_Chr01g0004281"/>
</dbReference>